<dbReference type="AlphaFoldDB" id="A0A8J5QWS8"/>
<organism evidence="1 2">
    <name type="scientific">[Candida] subhashii</name>
    <dbReference type="NCBI Taxonomy" id="561895"/>
    <lineage>
        <taxon>Eukaryota</taxon>
        <taxon>Fungi</taxon>
        <taxon>Dikarya</taxon>
        <taxon>Ascomycota</taxon>
        <taxon>Saccharomycotina</taxon>
        <taxon>Pichiomycetes</taxon>
        <taxon>Debaryomycetaceae</taxon>
        <taxon>Spathaspora</taxon>
    </lineage>
</organism>
<comment type="caution">
    <text evidence="1">The sequence shown here is derived from an EMBL/GenBank/DDBJ whole genome shotgun (WGS) entry which is preliminary data.</text>
</comment>
<keyword evidence="2" id="KW-1185">Reference proteome</keyword>
<accession>A0A8J5QWS8</accession>
<gene>
    <name evidence="1" type="ORF">J8A68_000303</name>
</gene>
<reference evidence="1 2" key="1">
    <citation type="journal article" date="2021" name="DNA Res.">
        <title>Genome analysis of Candida subhashii reveals its hybrid nature and dual mitochondrial genome conformations.</title>
        <authorList>
            <person name="Mixao V."/>
            <person name="Hegedusova E."/>
            <person name="Saus E."/>
            <person name="Pryszcz L.P."/>
            <person name="Cillingova A."/>
            <person name="Nosek J."/>
            <person name="Gabaldon T."/>
        </authorList>
    </citation>
    <scope>NUCLEOTIDE SEQUENCE [LARGE SCALE GENOMIC DNA]</scope>
    <source>
        <strain evidence="1 2">CBS 10753</strain>
    </source>
</reference>
<name>A0A8J5QWS8_9ASCO</name>
<dbReference type="RefSeq" id="XP_049266389.1">
    <property type="nucleotide sequence ID" value="XM_049406869.1"/>
</dbReference>
<dbReference type="GeneID" id="73467104"/>
<evidence type="ECO:0000313" key="1">
    <source>
        <dbReference type="EMBL" id="KAG7666157.1"/>
    </source>
</evidence>
<dbReference type="Proteomes" id="UP000694255">
    <property type="component" value="Unassembled WGS sequence"/>
</dbReference>
<protein>
    <recommendedName>
        <fullName evidence="3">Bul1 N-terminal domain-containing protein</fullName>
    </recommendedName>
</protein>
<evidence type="ECO:0008006" key="3">
    <source>
        <dbReference type="Google" id="ProtNLM"/>
    </source>
</evidence>
<sequence length="510" mass="58223">MQTATKFRLIPATSAIIEPEESSSTISSEDESIQPRFVDALESFEIPKGDILPSYHMYESLINCSLEILSIPPDYSQSQDVDSLFNYEDCLVMNIRGPLKKRLNELKNTRDISVSICLDELWWDHVFHPGDEVSGTVMLTNKSAIQVSLSQVYIILDGCFKDASTEVSFLEMIDFENLVSEPIVMEGNATKKIRFSFKIPEHHMVDDVENGCNLQLPPSISTKKLGIQYKLSCFVTRQEEGRKTKLGQDHVVLTVLTQYPVVTIENTEYNNELLSCLFSDLQYERVFLGKVANSVLLTDLKSSFSYCKRDVFWTLYLGDKDNGFKGVRADCVQSIFPKPLVQTLRIPFDLEPHDYELITVSAELVVVDITSPLCEFPMELPPTMFFESHTGRRFHEIVEKPLRAMVTYLRNQGVSPYPLCDILQLDVRYQKFHCPIVFIDKNEIGISLDGMYALKRMYKKDTKIDCNKFVPNFQYVCIGREYFLSLTAEVGKGKKKMGKVSMNVPVFFTA</sequence>
<proteinExistence type="predicted"/>
<dbReference type="EMBL" id="JAGSYN010000039">
    <property type="protein sequence ID" value="KAG7666157.1"/>
    <property type="molecule type" value="Genomic_DNA"/>
</dbReference>
<evidence type="ECO:0000313" key="2">
    <source>
        <dbReference type="Proteomes" id="UP000694255"/>
    </source>
</evidence>